<evidence type="ECO:0000256" key="3">
    <source>
        <dbReference type="ARBA" id="ARBA00012787"/>
    </source>
</evidence>
<dbReference type="EMBL" id="PCTT01000018">
    <property type="protein sequence ID" value="PIP87204.1"/>
    <property type="molecule type" value="Genomic_DNA"/>
</dbReference>
<accession>A0A2H0DYF3</accession>
<dbReference type="AlphaFoldDB" id="A0A2H0DYF3"/>
<feature type="domain" description="Pseudouridine synthase II N-terminal" evidence="6">
    <location>
        <begin position="30"/>
        <end position="159"/>
    </location>
</feature>
<dbReference type="GO" id="GO:0006400">
    <property type="term" value="P:tRNA modification"/>
    <property type="evidence" value="ECO:0007669"/>
    <property type="project" value="TreeGrafter"/>
</dbReference>
<keyword evidence="5" id="KW-0413">Isomerase</keyword>
<gene>
    <name evidence="7" type="ORF">COW81_01465</name>
</gene>
<dbReference type="InterPro" id="IPR002501">
    <property type="entry name" value="PsdUridine_synth_N"/>
</dbReference>
<name>A0A2H0DYF3_9BACT</name>
<comment type="catalytic activity">
    <reaction evidence="1">
        <text>uridine(55) in tRNA = pseudouridine(55) in tRNA</text>
        <dbReference type="Rhea" id="RHEA:42532"/>
        <dbReference type="Rhea" id="RHEA-COMP:10101"/>
        <dbReference type="Rhea" id="RHEA-COMP:10102"/>
        <dbReference type="ChEBI" id="CHEBI:65314"/>
        <dbReference type="ChEBI" id="CHEBI:65315"/>
        <dbReference type="EC" id="5.4.99.25"/>
    </reaction>
</comment>
<dbReference type="InterPro" id="IPR020103">
    <property type="entry name" value="PsdUridine_synth_cat_dom_sf"/>
</dbReference>
<organism evidence="7 8">
    <name type="scientific">Candidatus Campbellbacteria bacterium CG22_combo_CG10-13_8_21_14_all_36_13</name>
    <dbReference type="NCBI Taxonomy" id="1974529"/>
    <lineage>
        <taxon>Bacteria</taxon>
        <taxon>Candidatus Campbelliibacteriota</taxon>
    </lineage>
</organism>
<evidence type="ECO:0000256" key="2">
    <source>
        <dbReference type="ARBA" id="ARBA00005642"/>
    </source>
</evidence>
<dbReference type="GO" id="GO:1990481">
    <property type="term" value="P:mRNA pseudouridine synthesis"/>
    <property type="evidence" value="ECO:0007669"/>
    <property type="project" value="TreeGrafter"/>
</dbReference>
<dbReference type="Gene3D" id="3.30.2350.10">
    <property type="entry name" value="Pseudouridine synthase"/>
    <property type="match status" value="1"/>
</dbReference>
<evidence type="ECO:0000313" key="8">
    <source>
        <dbReference type="Proteomes" id="UP000231143"/>
    </source>
</evidence>
<evidence type="ECO:0000256" key="4">
    <source>
        <dbReference type="ARBA" id="ARBA00022694"/>
    </source>
</evidence>
<evidence type="ECO:0000256" key="1">
    <source>
        <dbReference type="ARBA" id="ARBA00000385"/>
    </source>
</evidence>
<dbReference type="InterPro" id="IPR014780">
    <property type="entry name" value="tRNA_psdUridine_synth_TruB"/>
</dbReference>
<dbReference type="GO" id="GO:0003723">
    <property type="term" value="F:RNA binding"/>
    <property type="evidence" value="ECO:0007669"/>
    <property type="project" value="InterPro"/>
</dbReference>
<dbReference type="SUPFAM" id="SSF55120">
    <property type="entry name" value="Pseudouridine synthase"/>
    <property type="match status" value="1"/>
</dbReference>
<proteinExistence type="inferred from homology"/>
<evidence type="ECO:0000313" key="7">
    <source>
        <dbReference type="EMBL" id="PIP87204.1"/>
    </source>
</evidence>
<dbReference type="Proteomes" id="UP000231143">
    <property type="component" value="Unassembled WGS sequence"/>
</dbReference>
<dbReference type="Pfam" id="PF01509">
    <property type="entry name" value="TruB_N"/>
    <property type="match status" value="1"/>
</dbReference>
<dbReference type="EC" id="5.4.99.25" evidence="3"/>
<evidence type="ECO:0000259" key="6">
    <source>
        <dbReference type="Pfam" id="PF01509"/>
    </source>
</evidence>
<comment type="caution">
    <text evidence="7">The sequence shown here is derived from an EMBL/GenBank/DDBJ whole genome shotgun (WGS) entry which is preliminary data.</text>
</comment>
<dbReference type="PANTHER" id="PTHR13767:SF2">
    <property type="entry name" value="PSEUDOURIDYLATE SYNTHASE TRUB1"/>
    <property type="match status" value="1"/>
</dbReference>
<sequence length="242" mass="27610">MDKVLKLYKEMGETPLNVIERFKEENPEYSEEKMTYAGRLDPMAEGLLLVLCGDEIYNKEKYLGLKKEYEFEVLFGVSTDTGDALGIVGVVESKIISEEVLKEVSKVFVGKRIQKYPDYSSKTINGVPMWKKARLGDLSNEIPDHEIEVFNLELISTKKLIGNEIKEIVIEKIKKIDGDFRQMEIINSWQEKIDDMGQFFVAKFIANVSSGTYIRVLANEIAEEVNTKGIAFSIKRTKIGDF</sequence>
<dbReference type="PANTHER" id="PTHR13767">
    <property type="entry name" value="TRNA-PSEUDOURIDINE SYNTHASE"/>
    <property type="match status" value="1"/>
</dbReference>
<protein>
    <recommendedName>
        <fullName evidence="3">tRNA pseudouridine(55) synthase</fullName>
        <ecNumber evidence="3">5.4.99.25</ecNumber>
    </recommendedName>
</protein>
<keyword evidence="4" id="KW-0819">tRNA processing</keyword>
<reference evidence="7 8" key="1">
    <citation type="submission" date="2017-09" db="EMBL/GenBank/DDBJ databases">
        <title>Depth-based differentiation of microbial function through sediment-hosted aquifers and enrichment of novel symbionts in the deep terrestrial subsurface.</title>
        <authorList>
            <person name="Probst A.J."/>
            <person name="Ladd B."/>
            <person name="Jarett J.K."/>
            <person name="Geller-Mcgrath D.E."/>
            <person name="Sieber C.M."/>
            <person name="Emerson J.B."/>
            <person name="Anantharaman K."/>
            <person name="Thomas B.C."/>
            <person name="Malmstrom R."/>
            <person name="Stieglmeier M."/>
            <person name="Klingl A."/>
            <person name="Woyke T."/>
            <person name="Ryan C.M."/>
            <person name="Banfield J.F."/>
        </authorList>
    </citation>
    <scope>NUCLEOTIDE SEQUENCE [LARGE SCALE GENOMIC DNA]</scope>
    <source>
        <strain evidence="7">CG22_combo_CG10-13_8_21_14_all_36_13</strain>
    </source>
</reference>
<comment type="similarity">
    <text evidence="2">Belongs to the pseudouridine synthase TruB family. Type 1 subfamily.</text>
</comment>
<evidence type="ECO:0000256" key="5">
    <source>
        <dbReference type="ARBA" id="ARBA00023235"/>
    </source>
</evidence>
<dbReference type="GO" id="GO:0160148">
    <property type="term" value="F:tRNA pseudouridine(55) synthase activity"/>
    <property type="evidence" value="ECO:0007669"/>
    <property type="project" value="UniProtKB-EC"/>
</dbReference>